<keyword evidence="9" id="KW-0175">Coiled coil</keyword>
<dbReference type="SUPFAM" id="SSF51120">
    <property type="entry name" value="beta-Roll"/>
    <property type="match status" value="7"/>
</dbReference>
<dbReference type="Pfam" id="PF14252">
    <property type="entry name" value="DUF4347"/>
    <property type="match status" value="1"/>
</dbReference>
<dbReference type="PANTHER" id="PTHR38340:SF1">
    <property type="entry name" value="S-LAYER PROTEIN"/>
    <property type="match status" value="1"/>
</dbReference>
<dbReference type="InterPro" id="IPR002126">
    <property type="entry name" value="Cadherin-like_dom"/>
</dbReference>
<name>A0A2S0VSU8_9ALTE</name>
<feature type="region of interest" description="Disordered" evidence="10">
    <location>
        <begin position="4642"/>
        <end position="4664"/>
    </location>
</feature>
<keyword evidence="6" id="KW-0106">Calcium</keyword>
<dbReference type="Proteomes" id="UP000244441">
    <property type="component" value="Chromosome"/>
</dbReference>
<protein>
    <recommendedName>
        <fullName evidence="11">Cadherin domain-containing protein</fullName>
    </recommendedName>
</protein>
<dbReference type="Gene3D" id="2.160.20.160">
    <property type="match status" value="2"/>
</dbReference>
<dbReference type="InterPro" id="IPR001343">
    <property type="entry name" value="Hemolysn_Ca-bd"/>
</dbReference>
<dbReference type="GO" id="GO:0005509">
    <property type="term" value="F:calcium ion binding"/>
    <property type="evidence" value="ECO:0007669"/>
    <property type="project" value="InterPro"/>
</dbReference>
<keyword evidence="7" id="KW-0843">Virulence</keyword>
<dbReference type="InterPro" id="IPR050557">
    <property type="entry name" value="RTX_toxin/Mannuronan_C5-epim"/>
</dbReference>
<dbReference type="GO" id="GO:0005576">
    <property type="term" value="C:extracellular region"/>
    <property type="evidence" value="ECO:0007669"/>
    <property type="project" value="UniProtKB-SubCell"/>
</dbReference>
<evidence type="ECO:0000313" key="13">
    <source>
        <dbReference type="Proteomes" id="UP000244441"/>
    </source>
</evidence>
<dbReference type="Pfam" id="PF00353">
    <property type="entry name" value="HemolysinCabind"/>
    <property type="match status" value="10"/>
</dbReference>
<reference evidence="12 13" key="1">
    <citation type="submission" date="2018-01" db="EMBL/GenBank/DDBJ databases">
        <title>Genome sequence of a Cantenovulum-like bacteria.</title>
        <authorList>
            <person name="Tan W.R."/>
            <person name="Lau N.-S."/>
            <person name="Go F."/>
            <person name="Amirul A.-A.A."/>
        </authorList>
    </citation>
    <scope>NUCLEOTIDE SEQUENCE [LARGE SCALE GENOMIC DNA]</scope>
    <source>
        <strain evidence="12 13">CCB-QB4</strain>
    </source>
</reference>
<evidence type="ECO:0000256" key="2">
    <source>
        <dbReference type="ARBA" id="ARBA00004613"/>
    </source>
</evidence>
<evidence type="ECO:0000313" key="12">
    <source>
        <dbReference type="EMBL" id="AWB67263.1"/>
    </source>
</evidence>
<evidence type="ECO:0000256" key="5">
    <source>
        <dbReference type="ARBA" id="ARBA00022737"/>
    </source>
</evidence>
<feature type="compositionally biased region" description="Low complexity" evidence="10">
    <location>
        <begin position="79"/>
        <end position="95"/>
    </location>
</feature>
<keyword evidence="5" id="KW-0677">Repeat</keyword>
<evidence type="ECO:0000256" key="8">
    <source>
        <dbReference type="ARBA" id="ARBA00023136"/>
    </source>
</evidence>
<accession>A0A2S0VSU8</accession>
<evidence type="ECO:0000256" key="10">
    <source>
        <dbReference type="SAM" id="MobiDB-lite"/>
    </source>
</evidence>
<feature type="region of interest" description="Disordered" evidence="10">
    <location>
        <begin position="54"/>
        <end position="105"/>
    </location>
</feature>
<feature type="region of interest" description="Disordered" evidence="10">
    <location>
        <begin position="4382"/>
        <end position="4422"/>
    </location>
</feature>
<evidence type="ECO:0000256" key="6">
    <source>
        <dbReference type="ARBA" id="ARBA00022837"/>
    </source>
</evidence>
<dbReference type="EMBL" id="CP026604">
    <property type="protein sequence ID" value="AWB67263.1"/>
    <property type="molecule type" value="Genomic_DNA"/>
</dbReference>
<dbReference type="OrthoDB" id="5242130at2"/>
<keyword evidence="3" id="KW-0964">Secreted</keyword>
<feature type="domain" description="Cadherin" evidence="11">
    <location>
        <begin position="358"/>
        <end position="452"/>
    </location>
</feature>
<feature type="region of interest" description="Disordered" evidence="10">
    <location>
        <begin position="2900"/>
        <end position="2932"/>
    </location>
</feature>
<feature type="coiled-coil region" evidence="9">
    <location>
        <begin position="628"/>
        <end position="655"/>
    </location>
</feature>
<evidence type="ECO:0000256" key="1">
    <source>
        <dbReference type="ARBA" id="ARBA00004370"/>
    </source>
</evidence>
<dbReference type="Gene3D" id="2.60.40.60">
    <property type="entry name" value="Cadherins"/>
    <property type="match status" value="2"/>
</dbReference>
<sequence>MGSVKSKQKLAKRRNSLVFEQVEPRILLSGYIGGAAELGKAAIDETVIVQEWIDNEVSPPSTSADDDFNSGEPEHPTEAETNQSNSSNSEQTPTSDLTHSQTQQLTAELSSEQLLALQNAHAQAQASLQVVVVDASVNDKHQLIADIHSEQTYISIKQDAHNNLNIQRISLVSDKEQHQTETQESLNVSELHSYLDSLGHHTPSIVVELHEHDDGIMQLNTVLEQIEQPIAALHVLSHASQGQLRLGNTTYSSTNLVNNAANKKQLAKLGEQLSANGDILFYGCDLAQGPNGKQLLNLIASLTAADVAASNDTTGGNGLGNWKLEVSQGDIDVASLQAKQYAYSLADQTFSVLEASVEEASSSQIVGTVTTTLTGEGLSFEVVSNQDNDSAMFIMDASSGELSFSFGADFESPLDTDQNNVYSLQVKASNMAGGEELINVDVTVTNDASEDSSGDSSEVDDTVADNSVTIEVQENQTTVTTIEPPQNSNLTGNLTYSLPNADTDIDDSVLFDIDATTGVLVFKQAADFETPNSKSNTNTYTFDLDITDENNNLEIIQVTVNVTNVGELDLDKILNALLSGIDQVSGSDGQAQATYSALSETVPLLTEGLDALFDNKLSELYDSVKQAVDDVKADIEGLGNDIAQLEDELNKALRNEFAKVLIDGEQLIATVDEDNNPINFIDFTSITDGYDVAIDFGAAIVRDNLGADLQDLVTELGDAANWGLNQLTSVLENLSLQALLSFDLDLDFNIDTTDLTAPSATLKAGSGAKLEAELKNTKDVDLLSIDLFSDLLDIDVDIVKDDILLTASAFVGLAEDGDDVLVNELDSDDINFDKSLSGTAGITLSDPHDLTNTIDIDFTANLNEDNAIEWAIGVTNADSFVYNKVFNAILSGLEGMFDGMNDLIVDEIGSLDIPFIDDVIEEHAANVIESLKETFIGVKGVDGIYTSGLGKDIQNAVANNITPEDLMKEGVFAILGDKLQIKKTNDSGEVEYSDSGLVETIKATSADDVPLTFGFIEQDNGLEDDKDNASKVFGFSFDFVFRESILDAETFEIDFGAGLGDVLALDATLPFEVNLDFVAGLGFGFNTKDGIYLDVSGVTQAQDDGILQGGEDIVLLLDAHVQNEAEINVTLGPLHGSIDDIDDDEKHPAQLDVLLAFDLEDEGQDGTWIATGKDKETLTPAGKLILALAADFMAEVDAGGYLGVQTEVHASMQAGVSWKQGEGAQNEYESPVIELKNVGLDLGKLGTDVLKPLADILDTILGPIEPIVDVLGEEIDFLPEQMNNLAKFLDLMIFLRTGKQTHAIQNFVEAYNEMTDIIEKIEQIDGDGIIPLGDYTIGGDDDDSEARPATGSTVALAEKSKPKLSTKSKLFEFNLPILDGIEPVIALLQGKVVDIVTFGIPDLDPEGEEPLTFEAGTKIPVIQPILFAELKALGEFQARLMFGLDTRGLHNLTEADGFPAPEDFLNALKDGFYMSDNVYLNDELLANGATYRIGDPGIDDRDELDVGIKISAGAALDIGGLVRVGVSGGIKTEFSANLNDPAEPGNELSDLQYDGKLHVDEIINIVSDHGPLCLMDLDLIVSVALDAYIWVGIDLGFFEATLFEKSINFLTAELLHVSHHCEVNNQPEQVANLSGNTLQLKYIDAGQVLNYGAPGKVVKDKDGNPVKDDDGNVVLSGIDYSVRTETGTTHDGITGDWISVSGKGFIQHFKAEDVHKIEWVGTTGAEKVLVDIDPEVATNLTEIHIDGKGGGDRLDVNTSQINGTLNKINITSGDGADTIYVRTDQRHADSSNLDVTIVSGQNVVSTLNDDDRIVVSALTQSLSISSGYGNDSIYFPQGATVNAGLGNDIVYLNAGVSSIDMGDGHDVVHINHGAETSKLYTGAGDDRIFIDDLLGTHSDIDTGAGDDNINLRTEQLKTDSSYIHQLVMGEGDGDHLYFDGRNDVEPTSHHISLGMEGGVLKLGTEAQDGVPKHFLDLAAGSGVDILDIQTGQGEDSVFIGNLVNSKSVLGAISIDLSSFVQFDGHEVKVGNDKDLDGDGDKITIHSADNNDNLTLSTKDQIIKTSYLNNTVGHENVIKVTGGISKALNLEKGEKLEVTASITYAGVIYQKHYKSDKDGTDVELTINDDLTWQVDLDADDSLFDATAKIDGEEVSLASVLVKKRQEASDKKQTFTEPHSWTVDILAKHSLIDDTGTIDGLNEIAMQGSANFSSSYNGQLFRGVAPTLANTDRLHVTIGDHVYKEYESQLSETFGYWSLTLDQPLAAGIYDMRVSKVDSNGNNEEVLEKRILEVDDQGHILITTSKKLEITVQTLDIDNHANANIAHLEIHHFEQDKLHINTAGGDDTLDLSGITHELFTEIVAHTGEGNDTVKGSIFDETFDLGNGNNILHGGLGNEIVTAGVGDNTIYGEQGNDIITVVGGNNTIFGGLGDDIITTGAGADTIEGNEGDDTLNAGNGNNTVYGNDGHDTITSSDGDDKLYGGAGNDTITTGAGTDVIKGQDGNDTITSGAGNDDIEGGIGNDTIRAGAGNDTIKGGSGADSLYGEAGDDTLISGLGLDHVDGGADFDQIIVPRELLAVAYQLSDSHFKMTYDTDADDNNVVDGNDPFEEDTLANLEYVELFGSEKADRFTLAGWSWSALLDGFNGDDTYSIQTHPTLEANTLVNVRDTGTGGDDQDELIILGNKRADNFVFDIQTKAQLQTITDARVGSELFADMPATDNSGNTIQYGVVESFAQHDFQINKPDIDNADNHSLDAAQQDGQFSGHRQTVVYGREANNSYGAETISVHGLAGSDFFVANDNTKKLEVHGDIGDDIFILGVITKTKDIKDDPIYGDTTIVESISNGLSVESEFFGGFGDDYFEVNHTLTTTHLFGEGGNDLFYVPTLLHEVNGKVAVKHEGDDAPNINIDLSESTQSDKSQEENTGSEGGADTVIAPIKNGRVNIDGGSGLDALAIGGTPGDDEFNIVSETITHASGKTEQVLRVYGGSTPLDNVVNVERLVLVTGDGDDIINVHGTPEGTWFEIYTGTGNDVVNIGGEARDIDISVLQGTEHKSAIAHALGLSIELNLQTFNEINRVKKRLPKSTIADVKGLLILRDGGGDDTINVAGTEHAGEIAHKELTTVPYVEHAFFDLPDLETPNAPDKFIHAFMLNVNDELAKGAAFSADTIYFAMLHYWYSSAEFREYVDKAELSDEQKQTLLRDHYISKNGQFRHGYLPKQSLDSLQTLRKNYEPHFSQAELESYIAQASDPGDAYLAIYGNDIDRAKEALLIEALSFNLPDEVMRNWTFPVDDFQQHVQQQYSLALLSENTSPQQVLSRYSAIDGYYISDFDPRVDIRSGKSFSIDSENGLHGLSKPEQQMLYLMLKQVSPKQSFEWLQQFESVFTNEEQNTYYQEILANYSIWAEEGSAAAEYRNEVIQSLLLKEVLIPGSIASIPAGEKIELTLNDSHRILGVVSDNNTVLQNMIDTMYVKTTMPTDSSAGYHVYVNQSATADTLGDHYYYLHEIYDLVDGRSQLTQYVLYEFNNGTTNKVSTLDKDQINISQYRPAEGFSKASLSGVSLFPADAEFYIKKQNLRSDPTGITTLTTLHGQTVQLENQSFADHLVVYDKPAPIDPNSNSTLSNAQKVRVAEMIGEVTIKIDPTHFVQVNGYQSFIKHEINSSTYIGEWLYTLDHAPINAEGAATTRGFDVFSGFGNELENNIRFSGFDDVVINLTDKADNISVVGELELANIHINAFGGDNTIDASKLTNTDTQLTIKALNGNDTITGSNADDVIEVSGGVNNINTLQGADQISLGDSHNTLTAKDGNDIITGANGNNNITLGDGQHTITLGNGNNTIVVGNGNNTITTGNGADTITLGQGNNTLNLGHGNNTLTAQDGSLTVESGNGNDTFNLANGDKNITISGGDNTIQSGNGIHVINTGAGKDSISTGNGVDTIRSGAGDDTINTGDGNDVIYGEAGNDIILAGSGNDTVDGGDGFDSISGGLGNDNLYGGADSEYPNFNEPVYQNIFSVIDVLNAGKVGLNVIDGGAGYDIIMGGEGVDVLLGGSGDDEIYSQWQSAKQGVFLSKTDPQGFNPNQTGFIRKANDLRHGLGLIRTHFTDFVAGEEGDDSIILNRQAIVFGDDYQYSFGASSQGNNFTDVKWQTGSHAGSDTIDLTSVQSISPGGAQGQSIAATLNTSSIIFGGEGNDLIKSSQFNNAINSDSGVLNIAVQEGYFRNISGSERGENSFHGSNFSANRLYVHEFHSLQTDGGKDTIELYGDKTNLIIAGGQDDSILFEKESMDALTVYGDEYSVRSFDETHNYPFKIEFSFTSDSGVPLDQSNNNTVRLMADRVQQYNFTGFKNAGFNTEVQVEQQRLLELEQQKQQQEQQQKEQQQRLEKLKKEQEQAKKSQFANTTAEERLKTLEQSGYRDNSGFERDESGHFSNAEKLKQSAYSGDFSDSVSQFTASDYENTDGSVKDGLTEQESQDYFDSSVGVTNELTLLEAKALYDPANTSGLTQKDAIKVLTGELSEAEVQTKKAQQTKRLSYVSSLNEVFNVLDDGSGMNGKGFLINTGDMNDKVSLPDGTTRSGVLPITTAGSFIEMLSGSFEESLKYPQLDLQAVFKEFASQIKGKSTLNLQDIQNLEAKIKAATLPYELGVDPNTSPEKLQQLKQQKEQREMDEGTRMMEREAAKARGNSSLMVDEIILDKSALAFAALGLIPLQQQKRKVQTDETSALIEPELKWSKGRLIH</sequence>
<dbReference type="PANTHER" id="PTHR38340">
    <property type="entry name" value="S-LAYER PROTEIN"/>
    <property type="match status" value="1"/>
</dbReference>
<comment type="subcellular location">
    <subcellularLocation>
        <location evidence="1">Membrane</location>
    </subcellularLocation>
    <subcellularLocation>
        <location evidence="2">Secreted</location>
    </subcellularLocation>
</comment>
<feature type="compositionally biased region" description="Polar residues" evidence="10">
    <location>
        <begin position="96"/>
        <end position="105"/>
    </location>
</feature>
<gene>
    <name evidence="12" type="ORF">C2869_12795</name>
</gene>
<evidence type="ECO:0000259" key="11">
    <source>
        <dbReference type="PROSITE" id="PS50268"/>
    </source>
</evidence>
<dbReference type="GO" id="GO:0016020">
    <property type="term" value="C:membrane"/>
    <property type="evidence" value="ECO:0007669"/>
    <property type="project" value="UniProtKB-SubCell"/>
</dbReference>
<dbReference type="GO" id="GO:0090729">
    <property type="term" value="F:toxin activity"/>
    <property type="evidence" value="ECO:0007669"/>
    <property type="project" value="UniProtKB-KW"/>
</dbReference>
<evidence type="ECO:0000256" key="3">
    <source>
        <dbReference type="ARBA" id="ARBA00022525"/>
    </source>
</evidence>
<dbReference type="InterPro" id="IPR011049">
    <property type="entry name" value="Serralysin-like_metalloprot_C"/>
</dbReference>
<dbReference type="RefSeq" id="WP_108603310.1">
    <property type="nucleotide sequence ID" value="NZ_CP026604.1"/>
</dbReference>
<dbReference type="PRINTS" id="PR00313">
    <property type="entry name" value="CABNDNGRPT"/>
</dbReference>
<keyword evidence="8" id="KW-0472">Membrane</keyword>
<keyword evidence="13" id="KW-1185">Reference proteome</keyword>
<dbReference type="InterPro" id="IPR003995">
    <property type="entry name" value="RTX_toxin_determinant-A"/>
</dbReference>
<feature type="region of interest" description="Disordered" evidence="10">
    <location>
        <begin position="2446"/>
        <end position="2478"/>
    </location>
</feature>
<dbReference type="PRINTS" id="PR01488">
    <property type="entry name" value="RTXTOXINA"/>
</dbReference>
<feature type="compositionally biased region" description="Polar residues" evidence="10">
    <location>
        <begin position="2453"/>
        <end position="2462"/>
    </location>
</feature>
<dbReference type="PROSITE" id="PS00330">
    <property type="entry name" value="HEMOLYSIN_CALCIUM"/>
    <property type="match status" value="2"/>
</dbReference>
<dbReference type="InterPro" id="IPR025592">
    <property type="entry name" value="DUF4347"/>
</dbReference>
<evidence type="ECO:0000256" key="7">
    <source>
        <dbReference type="ARBA" id="ARBA00023026"/>
    </source>
</evidence>
<feature type="compositionally biased region" description="Polar residues" evidence="10">
    <location>
        <begin position="2907"/>
        <end position="2924"/>
    </location>
</feature>
<evidence type="ECO:0000256" key="4">
    <source>
        <dbReference type="ARBA" id="ARBA00022656"/>
    </source>
</evidence>
<dbReference type="CDD" id="cd11304">
    <property type="entry name" value="Cadherin_repeat"/>
    <property type="match status" value="1"/>
</dbReference>
<organism evidence="12 13">
    <name type="scientific">Saccharobesus litoralis</name>
    <dbReference type="NCBI Taxonomy" id="2172099"/>
    <lineage>
        <taxon>Bacteria</taxon>
        <taxon>Pseudomonadati</taxon>
        <taxon>Pseudomonadota</taxon>
        <taxon>Gammaproteobacteria</taxon>
        <taxon>Alteromonadales</taxon>
        <taxon>Alteromonadaceae</taxon>
        <taxon>Saccharobesus</taxon>
    </lineage>
</organism>
<feature type="domain" description="Cadherin" evidence="11">
    <location>
        <begin position="455"/>
        <end position="574"/>
    </location>
</feature>
<dbReference type="PROSITE" id="PS50268">
    <property type="entry name" value="CADHERIN_2"/>
    <property type="match status" value="2"/>
</dbReference>
<dbReference type="KEGG" id="cate:C2869_12795"/>
<dbReference type="Gene3D" id="2.150.10.10">
    <property type="entry name" value="Serralysin-like metalloprotease, C-terminal"/>
    <property type="match status" value="4"/>
</dbReference>
<evidence type="ECO:0000256" key="9">
    <source>
        <dbReference type="SAM" id="Coils"/>
    </source>
</evidence>
<dbReference type="GO" id="GO:0007156">
    <property type="term" value="P:homophilic cell adhesion via plasma membrane adhesion molecules"/>
    <property type="evidence" value="ECO:0007669"/>
    <property type="project" value="InterPro"/>
</dbReference>
<proteinExistence type="predicted"/>
<dbReference type="InterPro" id="IPR018511">
    <property type="entry name" value="Hemolysin-typ_Ca-bd_CS"/>
</dbReference>
<keyword evidence="4" id="KW-0800">Toxin</keyword>